<dbReference type="GO" id="GO:0005000">
    <property type="term" value="F:vasopressin receptor activity"/>
    <property type="evidence" value="ECO:0007669"/>
    <property type="project" value="InterPro"/>
</dbReference>
<dbReference type="PROSITE" id="PS50262">
    <property type="entry name" value="G_PROTEIN_RECEP_F1_2"/>
    <property type="match status" value="1"/>
</dbReference>
<feature type="transmembrane region" description="Helical" evidence="10">
    <location>
        <begin position="98"/>
        <end position="118"/>
    </location>
</feature>
<comment type="caution">
    <text evidence="10">Lacks conserved residue(s) required for the propagation of feature annotation.</text>
</comment>
<dbReference type="OrthoDB" id="5987909at2759"/>
<feature type="region of interest" description="Disordered" evidence="11">
    <location>
        <begin position="386"/>
        <end position="410"/>
    </location>
</feature>
<evidence type="ECO:0000256" key="9">
    <source>
        <dbReference type="ARBA" id="ARBA00023224"/>
    </source>
</evidence>
<dbReference type="Pfam" id="PF00001">
    <property type="entry name" value="7tm_1"/>
    <property type="match status" value="1"/>
</dbReference>
<evidence type="ECO:0000256" key="11">
    <source>
        <dbReference type="SAM" id="MobiDB-lite"/>
    </source>
</evidence>
<feature type="transmembrane region" description="Helical" evidence="10">
    <location>
        <begin position="202"/>
        <end position="226"/>
    </location>
</feature>
<evidence type="ECO:0000256" key="10">
    <source>
        <dbReference type="RuleBase" id="RU046427"/>
    </source>
</evidence>
<feature type="transmembrane region" description="Helical" evidence="10">
    <location>
        <begin position="130"/>
        <end position="151"/>
    </location>
</feature>
<dbReference type="InterPro" id="IPR017452">
    <property type="entry name" value="GPCR_Rhodpsn_7TM"/>
</dbReference>
<comment type="caution">
    <text evidence="13">The sequence shown here is derived from an EMBL/GenBank/DDBJ whole genome shotgun (WGS) entry which is preliminary data.</text>
</comment>
<dbReference type="PRINTS" id="PR00237">
    <property type="entry name" value="GPCRRHODOPSN"/>
</dbReference>
<protein>
    <recommendedName>
        <fullName evidence="12">G-protein coupled receptors family 1 profile domain-containing protein</fullName>
    </recommendedName>
</protein>
<keyword evidence="5 10" id="KW-0297">G-protein coupled receptor</keyword>
<dbReference type="InterPro" id="IPR000276">
    <property type="entry name" value="GPCR_Rhodpsn"/>
</dbReference>
<keyword evidence="3 10" id="KW-0812">Transmembrane</keyword>
<dbReference type="GO" id="GO:0042277">
    <property type="term" value="F:peptide binding"/>
    <property type="evidence" value="ECO:0007669"/>
    <property type="project" value="TreeGrafter"/>
</dbReference>
<dbReference type="PRINTS" id="PR00896">
    <property type="entry name" value="VASOPRESSINR"/>
</dbReference>
<dbReference type="PANTHER" id="PTHR24241:SF83">
    <property type="entry name" value="G-PROTEIN COUPLED RECEPTOR 150-RELATED"/>
    <property type="match status" value="1"/>
</dbReference>
<comment type="similarity">
    <text evidence="10">Belongs to the G-protein coupled receptor 1 family. Vasopressin/oxytocin receptor subfamily.</text>
</comment>
<gene>
    <name evidence="13" type="ORF">C0Q70_20271</name>
</gene>
<feature type="compositionally biased region" description="Polar residues" evidence="11">
    <location>
        <begin position="436"/>
        <end position="448"/>
    </location>
</feature>
<dbReference type="GO" id="GO:0005886">
    <property type="term" value="C:plasma membrane"/>
    <property type="evidence" value="ECO:0007669"/>
    <property type="project" value="UniProtKB-SubCell"/>
</dbReference>
<dbReference type="PANTHER" id="PTHR24241">
    <property type="entry name" value="NEUROPEPTIDE RECEPTOR-RELATED G-PROTEIN COUPLED RECEPTOR"/>
    <property type="match status" value="1"/>
</dbReference>
<keyword evidence="4 10" id="KW-1133">Transmembrane helix</keyword>
<feature type="transmembrane region" description="Helical" evidence="10">
    <location>
        <begin position="171"/>
        <end position="190"/>
    </location>
</feature>
<keyword evidence="2" id="KW-1003">Cell membrane</keyword>
<feature type="domain" description="G-protein coupled receptors family 1 profile" evidence="12">
    <location>
        <begin position="108"/>
        <end position="334"/>
    </location>
</feature>
<feature type="compositionally biased region" description="Low complexity" evidence="11">
    <location>
        <begin position="1"/>
        <end position="13"/>
    </location>
</feature>
<comment type="subcellular location">
    <subcellularLocation>
        <location evidence="1 10">Cell membrane</location>
        <topology evidence="1 10">Multi-pass membrane protein</topology>
    </subcellularLocation>
</comment>
<evidence type="ECO:0000259" key="12">
    <source>
        <dbReference type="PROSITE" id="PS50262"/>
    </source>
</evidence>
<dbReference type="SMART" id="SM01381">
    <property type="entry name" value="7TM_GPCR_Srsx"/>
    <property type="match status" value="1"/>
</dbReference>
<keyword evidence="6 10" id="KW-0472">Membrane</keyword>
<evidence type="ECO:0000256" key="6">
    <source>
        <dbReference type="ARBA" id="ARBA00023136"/>
    </source>
</evidence>
<evidence type="ECO:0000313" key="14">
    <source>
        <dbReference type="Proteomes" id="UP000245119"/>
    </source>
</evidence>
<dbReference type="InterPro" id="IPR001817">
    <property type="entry name" value="Vasoprsn_rcpt"/>
</dbReference>
<evidence type="ECO:0000313" key="13">
    <source>
        <dbReference type="EMBL" id="PVD19780.1"/>
    </source>
</evidence>
<dbReference type="PROSITE" id="PS00237">
    <property type="entry name" value="G_PROTEIN_RECEP_F1_1"/>
    <property type="match status" value="1"/>
</dbReference>
<dbReference type="GO" id="GO:0032870">
    <property type="term" value="P:cellular response to hormone stimulus"/>
    <property type="evidence" value="ECO:0007669"/>
    <property type="project" value="TreeGrafter"/>
</dbReference>
<evidence type="ECO:0000256" key="7">
    <source>
        <dbReference type="ARBA" id="ARBA00023170"/>
    </source>
</evidence>
<feature type="transmembrane region" description="Helical" evidence="10">
    <location>
        <begin position="254"/>
        <end position="274"/>
    </location>
</feature>
<dbReference type="Proteomes" id="UP000245119">
    <property type="component" value="Linkage Group LG13"/>
</dbReference>
<dbReference type="EMBL" id="PZQS01000013">
    <property type="protein sequence ID" value="PVD19780.1"/>
    <property type="molecule type" value="Genomic_DNA"/>
</dbReference>
<feature type="transmembrane region" description="Helical" evidence="10">
    <location>
        <begin position="321"/>
        <end position="340"/>
    </location>
</feature>
<keyword evidence="9 10" id="KW-0807">Transducer</keyword>
<sequence>MSASSSTTALTSAGESRGSSPGLDLHRFRDHVDLNAFSSYLYHPHNYSHDRTNGSSTTTTSSGSSNDYYVGNVAPNVTAPAGTVHDIEYDFSVRVSVLYVQIVLGTIGGVLVIVWMLYNRRLRSRVNALILNLCVADLLVMYLGCLTQLVWEYTNRAWLAGDFMCRLIKFLMIFANCSSTNMLVVIAVDRHQAIRSPLREPFAVWMMTGTGWLVAALCSTPMLFVFQTRYDDTKGQMMCENFFRFKPLSHRQAFLTYASFVNFLIPLVVLMVCYTRIFLKIAQKASENQNNQLNKRQSFKPGKVHLTSTGSSSLPKAKIKTLKMTLVIVMAFILFGLALLCGGDDHVVRRLQVPQQGCVRHAGWPGPGQLRRQPLHLPALQRQHAVSPQPQAVSRAGRDQSPPLHVQHGQHALRLLRQLQPRAPPHHHGNLRDVVTQVTPTETPSSPS</sequence>
<dbReference type="Gene3D" id="1.20.1070.10">
    <property type="entry name" value="Rhodopsin 7-helix transmembrane proteins"/>
    <property type="match status" value="1"/>
</dbReference>
<dbReference type="SUPFAM" id="SSF81321">
    <property type="entry name" value="Family A G protein-coupled receptor-like"/>
    <property type="match status" value="1"/>
</dbReference>
<feature type="region of interest" description="Disordered" evidence="11">
    <location>
        <begin position="292"/>
        <end position="312"/>
    </location>
</feature>
<reference evidence="13 14" key="1">
    <citation type="submission" date="2018-04" db="EMBL/GenBank/DDBJ databases">
        <title>The genome of golden apple snail Pomacea canaliculata provides insight into stress tolerance and invasive adaptation.</title>
        <authorList>
            <person name="Liu C."/>
            <person name="Liu B."/>
            <person name="Ren Y."/>
            <person name="Zhang Y."/>
            <person name="Wang H."/>
            <person name="Li S."/>
            <person name="Jiang F."/>
            <person name="Yin L."/>
            <person name="Zhang G."/>
            <person name="Qian W."/>
            <person name="Fan W."/>
        </authorList>
    </citation>
    <scope>NUCLEOTIDE SEQUENCE [LARGE SCALE GENOMIC DNA]</scope>
    <source>
        <strain evidence="13">SZHN2017</strain>
        <tissue evidence="13">Muscle</tissue>
    </source>
</reference>
<organism evidence="13 14">
    <name type="scientific">Pomacea canaliculata</name>
    <name type="common">Golden apple snail</name>
    <dbReference type="NCBI Taxonomy" id="400727"/>
    <lineage>
        <taxon>Eukaryota</taxon>
        <taxon>Metazoa</taxon>
        <taxon>Spiralia</taxon>
        <taxon>Lophotrochozoa</taxon>
        <taxon>Mollusca</taxon>
        <taxon>Gastropoda</taxon>
        <taxon>Caenogastropoda</taxon>
        <taxon>Architaenioglossa</taxon>
        <taxon>Ampullarioidea</taxon>
        <taxon>Ampullariidae</taxon>
        <taxon>Pomacea</taxon>
    </lineage>
</organism>
<keyword evidence="8 10" id="KW-0325">Glycoprotein</keyword>
<dbReference type="STRING" id="400727.A0A2T7NF44"/>
<keyword evidence="7 10" id="KW-0675">Receptor</keyword>
<proteinExistence type="inferred from homology"/>
<evidence type="ECO:0000256" key="1">
    <source>
        <dbReference type="ARBA" id="ARBA00004651"/>
    </source>
</evidence>
<keyword evidence="14" id="KW-1185">Reference proteome</keyword>
<evidence type="ECO:0000256" key="3">
    <source>
        <dbReference type="ARBA" id="ARBA00022692"/>
    </source>
</evidence>
<feature type="region of interest" description="Disordered" evidence="11">
    <location>
        <begin position="422"/>
        <end position="448"/>
    </location>
</feature>
<evidence type="ECO:0000256" key="5">
    <source>
        <dbReference type="ARBA" id="ARBA00023040"/>
    </source>
</evidence>
<evidence type="ECO:0000256" key="8">
    <source>
        <dbReference type="ARBA" id="ARBA00023180"/>
    </source>
</evidence>
<dbReference type="AlphaFoldDB" id="A0A2T7NF44"/>
<name>A0A2T7NF44_POMCA</name>
<feature type="region of interest" description="Disordered" evidence="11">
    <location>
        <begin position="1"/>
        <end position="22"/>
    </location>
</feature>
<evidence type="ECO:0000256" key="4">
    <source>
        <dbReference type="ARBA" id="ARBA00022989"/>
    </source>
</evidence>
<accession>A0A2T7NF44</accession>
<evidence type="ECO:0000256" key="2">
    <source>
        <dbReference type="ARBA" id="ARBA00022475"/>
    </source>
</evidence>